<dbReference type="PIRSF" id="PIRSF028101">
    <property type="entry name" value="UCP028101"/>
    <property type="match status" value="1"/>
</dbReference>
<keyword evidence="2" id="KW-1185">Reference proteome</keyword>
<comment type="caution">
    <text evidence="1">The sequence shown here is derived from an EMBL/GenBank/DDBJ whole genome shotgun (WGS) entry which is preliminary data.</text>
</comment>
<dbReference type="AlphaFoldDB" id="A0A3A3FUI0"/>
<dbReference type="EMBL" id="QYUO01000001">
    <property type="protein sequence ID" value="RJF99200.1"/>
    <property type="molecule type" value="Genomic_DNA"/>
</dbReference>
<dbReference type="InterPro" id="IPR011048">
    <property type="entry name" value="Haem_d1_sf"/>
</dbReference>
<proteinExistence type="predicted"/>
<dbReference type="InterPro" id="IPR015943">
    <property type="entry name" value="WD40/YVTN_repeat-like_dom_sf"/>
</dbReference>
<name>A0A3A3FUI0_9BURK</name>
<reference evidence="2" key="1">
    <citation type="submission" date="2018-09" db="EMBL/GenBank/DDBJ databases">
        <authorList>
            <person name="Zhu H."/>
        </authorList>
    </citation>
    <scope>NUCLEOTIDE SEQUENCE [LARGE SCALE GENOMIC DNA]</scope>
    <source>
        <strain evidence="2">K1R23-30</strain>
    </source>
</reference>
<dbReference type="Gene3D" id="2.130.10.10">
    <property type="entry name" value="YVTN repeat-like/Quinoprotein amine dehydrogenase"/>
    <property type="match status" value="1"/>
</dbReference>
<evidence type="ECO:0000313" key="1">
    <source>
        <dbReference type="EMBL" id="RJF99200.1"/>
    </source>
</evidence>
<organism evidence="1 2">
    <name type="scientific">Noviherbaspirillum saxi</name>
    <dbReference type="NCBI Taxonomy" id="2320863"/>
    <lineage>
        <taxon>Bacteria</taxon>
        <taxon>Pseudomonadati</taxon>
        <taxon>Pseudomonadota</taxon>
        <taxon>Betaproteobacteria</taxon>
        <taxon>Burkholderiales</taxon>
        <taxon>Oxalobacteraceae</taxon>
        <taxon>Noviherbaspirillum</taxon>
    </lineage>
</organism>
<evidence type="ECO:0000313" key="2">
    <source>
        <dbReference type="Proteomes" id="UP000265955"/>
    </source>
</evidence>
<accession>A0A3A3FUI0</accession>
<dbReference type="Proteomes" id="UP000265955">
    <property type="component" value="Unassembled WGS sequence"/>
</dbReference>
<dbReference type="InterPro" id="IPR008311">
    <property type="entry name" value="UCP028101"/>
</dbReference>
<dbReference type="Pfam" id="PF07433">
    <property type="entry name" value="DUF1513"/>
    <property type="match status" value="1"/>
</dbReference>
<sequence length="368" mass="40071">MPMTETEMVTRRNFLAAAAGLLVLPKPGFSIAPGLQLVSPVSRDGEHFAAGLPTARNAPHLVRLPMRGHGLSLDPRHPDEALIIGRRPGTIAVKVSMTKGTLIQQWSAAEDRHFLGHAVFSRDGDTIFMTENNADSGRGIVSVRDATSFRVLAEYDTHGIGPHELMMMPDGVTLAVANGGIRTLPETGRVKLNRGRIETSLVYLDSRTGQLRGKYVVPSTQQSLRHLAVTPDGRVAAALQFEGDKKTPDVPLMMFHHGESTLKFATAPDTVWNRMRHYAASVAYDPLSDCFALTCPLGDTMGIWSSAGEYLGSIAVPKVSGVAFHDGRGFASNELGEVYQIDLLRLTATRLAHFPGMQWDNHLYLARV</sequence>
<dbReference type="SUPFAM" id="SSF51004">
    <property type="entry name" value="C-terminal (heme d1) domain of cytochrome cd1-nitrite reductase"/>
    <property type="match status" value="1"/>
</dbReference>
<gene>
    <name evidence="1" type="ORF">D3871_12230</name>
</gene>
<protein>
    <submittedName>
        <fullName evidence="1">DUF1513 domain-containing protein</fullName>
    </submittedName>
</protein>